<organism evidence="9 10">
    <name type="scientific">Chryseolinea serpens</name>
    <dbReference type="NCBI Taxonomy" id="947013"/>
    <lineage>
        <taxon>Bacteria</taxon>
        <taxon>Pseudomonadati</taxon>
        <taxon>Bacteroidota</taxon>
        <taxon>Cytophagia</taxon>
        <taxon>Cytophagales</taxon>
        <taxon>Fulvivirgaceae</taxon>
        <taxon>Chryseolinea</taxon>
    </lineage>
</organism>
<dbReference type="SUPFAM" id="SSF55469">
    <property type="entry name" value="FMN-dependent nitroreductase-like"/>
    <property type="match status" value="1"/>
</dbReference>
<dbReference type="AlphaFoldDB" id="A0A1M5XKD1"/>
<name>A0A1M5XKD1_9BACT</name>
<evidence type="ECO:0000259" key="8">
    <source>
        <dbReference type="Pfam" id="PF00881"/>
    </source>
</evidence>
<dbReference type="Proteomes" id="UP000184212">
    <property type="component" value="Unassembled WGS sequence"/>
</dbReference>
<dbReference type="STRING" id="947013.SAMN04488109_6642"/>
<evidence type="ECO:0000313" key="10">
    <source>
        <dbReference type="Proteomes" id="UP000184212"/>
    </source>
</evidence>
<comment type="cofactor">
    <cofactor evidence="1">
        <name>FMN</name>
        <dbReference type="ChEBI" id="CHEBI:58210"/>
    </cofactor>
</comment>
<keyword evidence="7" id="KW-0520">NAD</keyword>
<feature type="domain" description="Nitroreductase" evidence="8">
    <location>
        <begin position="12"/>
        <end position="173"/>
    </location>
</feature>
<protein>
    <submittedName>
        <fullName evidence="9">Nitroreductase</fullName>
    </submittedName>
</protein>
<sequence>MNIDPDIVNALIKNRRSVFQAQYSGARVSDAIVEQMLYNANWAPTHKFTEPWRFVVFTGQGILQLAVFQAELYKKVTTSSGTFSEDKYQGLLSKPLLSSHIIAIGMKRDEKKAVPEIEEVGAVFCAIENMYLTATAYGVGGYLSTGGVTYFEEAKTFFGWGEADKLIGFFHVGIPKGPLPEGRRKPVAEKIKWVH</sequence>
<evidence type="ECO:0000313" key="9">
    <source>
        <dbReference type="EMBL" id="SHI00018.1"/>
    </source>
</evidence>
<keyword evidence="6" id="KW-0560">Oxidoreductase</keyword>
<comment type="similarity">
    <text evidence="2">Belongs to the nitroreductase family.</text>
</comment>
<dbReference type="PANTHER" id="PTHR43821:SF1">
    <property type="entry name" value="NAD(P)H NITROREDUCTASE YDJA-RELATED"/>
    <property type="match status" value="1"/>
</dbReference>
<evidence type="ECO:0000256" key="5">
    <source>
        <dbReference type="ARBA" id="ARBA00022857"/>
    </source>
</evidence>
<evidence type="ECO:0000256" key="3">
    <source>
        <dbReference type="ARBA" id="ARBA00022630"/>
    </source>
</evidence>
<dbReference type="Gene3D" id="3.40.109.10">
    <property type="entry name" value="NADH Oxidase"/>
    <property type="match status" value="1"/>
</dbReference>
<keyword evidence="4" id="KW-0288">FMN</keyword>
<dbReference type="GO" id="GO:0016491">
    <property type="term" value="F:oxidoreductase activity"/>
    <property type="evidence" value="ECO:0007669"/>
    <property type="project" value="UniProtKB-KW"/>
</dbReference>
<keyword evidence="5" id="KW-0521">NADP</keyword>
<dbReference type="RefSeq" id="WP_073143147.1">
    <property type="nucleotide sequence ID" value="NZ_FQWQ01000006.1"/>
</dbReference>
<evidence type="ECO:0000256" key="2">
    <source>
        <dbReference type="ARBA" id="ARBA00007118"/>
    </source>
</evidence>
<dbReference type="OrthoDB" id="9804207at2"/>
<evidence type="ECO:0000256" key="7">
    <source>
        <dbReference type="ARBA" id="ARBA00023027"/>
    </source>
</evidence>
<evidence type="ECO:0000256" key="4">
    <source>
        <dbReference type="ARBA" id="ARBA00022643"/>
    </source>
</evidence>
<dbReference type="EMBL" id="FQWQ01000006">
    <property type="protein sequence ID" value="SHI00018.1"/>
    <property type="molecule type" value="Genomic_DNA"/>
</dbReference>
<dbReference type="InterPro" id="IPR026021">
    <property type="entry name" value="YdjA-like"/>
</dbReference>
<dbReference type="Pfam" id="PF00881">
    <property type="entry name" value="Nitroreductase"/>
    <property type="match status" value="1"/>
</dbReference>
<gene>
    <name evidence="9" type="ORF">SAMN04488109_6642</name>
</gene>
<dbReference type="InterPro" id="IPR000415">
    <property type="entry name" value="Nitroreductase-like"/>
</dbReference>
<keyword evidence="10" id="KW-1185">Reference proteome</keyword>
<dbReference type="InterPro" id="IPR052530">
    <property type="entry name" value="NAD(P)H_nitroreductase"/>
</dbReference>
<evidence type="ECO:0000256" key="6">
    <source>
        <dbReference type="ARBA" id="ARBA00023002"/>
    </source>
</evidence>
<keyword evidence="3" id="KW-0285">Flavoprotein</keyword>
<accession>A0A1M5XKD1</accession>
<reference evidence="9 10" key="1">
    <citation type="submission" date="2016-11" db="EMBL/GenBank/DDBJ databases">
        <authorList>
            <person name="Jaros S."/>
            <person name="Januszkiewicz K."/>
            <person name="Wedrychowicz H."/>
        </authorList>
    </citation>
    <scope>NUCLEOTIDE SEQUENCE [LARGE SCALE GENOMIC DNA]</scope>
    <source>
        <strain evidence="9 10">DSM 24574</strain>
    </source>
</reference>
<proteinExistence type="inferred from homology"/>
<dbReference type="InterPro" id="IPR029479">
    <property type="entry name" value="Nitroreductase"/>
</dbReference>
<evidence type="ECO:0000256" key="1">
    <source>
        <dbReference type="ARBA" id="ARBA00001917"/>
    </source>
</evidence>
<dbReference type="PANTHER" id="PTHR43821">
    <property type="entry name" value="NAD(P)H NITROREDUCTASE YDJA-RELATED"/>
    <property type="match status" value="1"/>
</dbReference>
<dbReference type="CDD" id="cd02135">
    <property type="entry name" value="YdjA-like"/>
    <property type="match status" value="1"/>
</dbReference>